<evidence type="ECO:0000259" key="1">
    <source>
        <dbReference type="Pfam" id="PF06722"/>
    </source>
</evidence>
<evidence type="ECO:0000313" key="3">
    <source>
        <dbReference type="Proteomes" id="UP000474159"/>
    </source>
</evidence>
<dbReference type="InterPro" id="IPR002213">
    <property type="entry name" value="UDP_glucos_trans"/>
</dbReference>
<feature type="domain" description="Erythromycin biosynthesis protein CIII-like C-terminal" evidence="1">
    <location>
        <begin position="274"/>
        <end position="411"/>
    </location>
</feature>
<keyword evidence="2" id="KW-0808">Transferase</keyword>
<dbReference type="CDD" id="cd03784">
    <property type="entry name" value="GT1_Gtf-like"/>
    <property type="match status" value="1"/>
</dbReference>
<name>A0A6L3SZX6_9HYPH</name>
<dbReference type="PANTHER" id="PTHR21015:SF22">
    <property type="entry name" value="GLYCOSYLTRANSFERASE"/>
    <property type="match status" value="1"/>
</dbReference>
<reference evidence="2 3" key="1">
    <citation type="submission" date="2019-09" db="EMBL/GenBank/DDBJ databases">
        <title>YIM 48816 draft genome.</title>
        <authorList>
            <person name="Jiang L."/>
        </authorList>
    </citation>
    <scope>NUCLEOTIDE SEQUENCE [LARGE SCALE GENOMIC DNA]</scope>
    <source>
        <strain evidence="2 3">YIM 48816</strain>
    </source>
</reference>
<dbReference type="Gene3D" id="3.40.50.2000">
    <property type="entry name" value="Glycogen Phosphorylase B"/>
    <property type="match status" value="2"/>
</dbReference>
<sequence>MKLLLAATPLTGHLNPLLALARLAQARGDEVVVTTARAFAARVAAAGFRCVAYADDDAPEYRATELPAGPERSRREFERRFVDPIPVQAAALRRLITEERPDVIVAGTMFLGVLPLLLSEAPRPPIVGYNVSFLFRDRADGAPLGPGLPPSRDAAERARYIAFGAAADAAFVNPVRAYADAVLARLGARPLPASLTQSILILPDALIQPTVQAFEYPEGALPERLHFVGALPLPAAETPRPDWWPELDDDRRVVLVTQGTLANGDLGELLEPTLAALAHRDDLLVVASTGGRPVEALSGPIPANARVAPFLPFGALMPKLDLFITNGGYGSVTQALASGVPMVSAGVTEDKAEIGARIAWSGAGLNLAANAPGPDAIRAAAETVLADPGFRARARALALDFARHDTPREILAVIDGAAGALAHPAAA</sequence>
<dbReference type="InterPro" id="IPR010610">
    <property type="entry name" value="EryCIII-like_C"/>
</dbReference>
<dbReference type="OrthoDB" id="6620093at2"/>
<dbReference type="GO" id="GO:0008194">
    <property type="term" value="F:UDP-glycosyltransferase activity"/>
    <property type="evidence" value="ECO:0007669"/>
    <property type="project" value="InterPro"/>
</dbReference>
<accession>A0A6L3SZX6</accession>
<evidence type="ECO:0000313" key="2">
    <source>
        <dbReference type="EMBL" id="KAB1076413.1"/>
    </source>
</evidence>
<protein>
    <submittedName>
        <fullName evidence="2">Glycosyltransferase</fullName>
    </submittedName>
</protein>
<keyword evidence="3" id="KW-1185">Reference proteome</keyword>
<proteinExistence type="predicted"/>
<dbReference type="PANTHER" id="PTHR21015">
    <property type="entry name" value="UDP-N-ACETYLGLUCOSAMINE--N-ACETYLMURAMYL-(PENTAPEPTIDE) PYROPHOSPHORYL-UNDECAPRENOL N-ACETYLGLUCOSAMINE TRANSFERASE 1"/>
    <property type="match status" value="1"/>
</dbReference>
<gene>
    <name evidence="2" type="ORF">F6X53_23935</name>
</gene>
<organism evidence="2 3">
    <name type="scientific">Methylobacterium soli</name>
    <dbReference type="NCBI Taxonomy" id="553447"/>
    <lineage>
        <taxon>Bacteria</taxon>
        <taxon>Pseudomonadati</taxon>
        <taxon>Pseudomonadota</taxon>
        <taxon>Alphaproteobacteria</taxon>
        <taxon>Hyphomicrobiales</taxon>
        <taxon>Methylobacteriaceae</taxon>
        <taxon>Methylobacterium</taxon>
    </lineage>
</organism>
<dbReference type="EMBL" id="VZZK01000031">
    <property type="protein sequence ID" value="KAB1076413.1"/>
    <property type="molecule type" value="Genomic_DNA"/>
</dbReference>
<dbReference type="RefSeq" id="WP_151003007.1">
    <property type="nucleotide sequence ID" value="NZ_VZZK01000031.1"/>
</dbReference>
<dbReference type="GO" id="GO:0016758">
    <property type="term" value="F:hexosyltransferase activity"/>
    <property type="evidence" value="ECO:0007669"/>
    <property type="project" value="UniProtKB-ARBA"/>
</dbReference>
<dbReference type="SUPFAM" id="SSF53756">
    <property type="entry name" value="UDP-Glycosyltransferase/glycogen phosphorylase"/>
    <property type="match status" value="1"/>
</dbReference>
<dbReference type="AlphaFoldDB" id="A0A6L3SZX6"/>
<dbReference type="Pfam" id="PF06722">
    <property type="entry name" value="EryCIII-like_C"/>
    <property type="match status" value="1"/>
</dbReference>
<dbReference type="FunFam" id="3.40.50.2000:FF:000072">
    <property type="entry name" value="Glycosyl transferase"/>
    <property type="match status" value="1"/>
</dbReference>
<comment type="caution">
    <text evidence="2">The sequence shown here is derived from an EMBL/GenBank/DDBJ whole genome shotgun (WGS) entry which is preliminary data.</text>
</comment>
<dbReference type="Proteomes" id="UP000474159">
    <property type="component" value="Unassembled WGS sequence"/>
</dbReference>